<feature type="region of interest" description="Disordered" evidence="3">
    <location>
        <begin position="1"/>
        <end position="21"/>
    </location>
</feature>
<dbReference type="InterPro" id="IPR018200">
    <property type="entry name" value="USP_CS"/>
</dbReference>
<evidence type="ECO:0000256" key="3">
    <source>
        <dbReference type="SAM" id="MobiDB-lite"/>
    </source>
</evidence>
<dbReference type="PROSITE" id="PS00972">
    <property type="entry name" value="USP_1"/>
    <property type="match status" value="1"/>
</dbReference>
<dbReference type="FunFam" id="3.90.70.10:FF:000469">
    <property type="entry name" value="Uncharacterized protein"/>
    <property type="match status" value="1"/>
</dbReference>
<evidence type="ECO:0000313" key="5">
    <source>
        <dbReference type="EMBL" id="KAJ1527761.1"/>
    </source>
</evidence>
<dbReference type="EC" id="3.4.19.12" evidence="2"/>
<dbReference type="PROSITE" id="PS50235">
    <property type="entry name" value="USP_3"/>
    <property type="match status" value="1"/>
</dbReference>
<keyword evidence="6" id="KW-1185">Reference proteome</keyword>
<evidence type="ECO:0000256" key="1">
    <source>
        <dbReference type="ARBA" id="ARBA00000707"/>
    </source>
</evidence>
<dbReference type="GO" id="GO:0004843">
    <property type="term" value="F:cysteine-type deubiquitinase activity"/>
    <property type="evidence" value="ECO:0007669"/>
    <property type="project" value="UniProtKB-EC"/>
</dbReference>
<evidence type="ECO:0000259" key="4">
    <source>
        <dbReference type="PROSITE" id="PS50235"/>
    </source>
</evidence>
<dbReference type="SUPFAM" id="SSF54001">
    <property type="entry name" value="Cysteine proteinases"/>
    <property type="match status" value="1"/>
</dbReference>
<accession>A0AAV7XTF4</accession>
<feature type="compositionally biased region" description="Basic and acidic residues" evidence="3">
    <location>
        <begin position="177"/>
        <end position="194"/>
    </location>
</feature>
<dbReference type="InterPro" id="IPR050185">
    <property type="entry name" value="Ub_carboxyl-term_hydrolase"/>
</dbReference>
<dbReference type="PANTHER" id="PTHR21646:SF14">
    <property type="entry name" value="FI05488P"/>
    <property type="match status" value="1"/>
</dbReference>
<dbReference type="GO" id="GO:0016579">
    <property type="term" value="P:protein deubiquitination"/>
    <property type="evidence" value="ECO:0007669"/>
    <property type="project" value="InterPro"/>
</dbReference>
<name>A0AAV7XTF4_9NEOP</name>
<protein>
    <recommendedName>
        <fullName evidence="2">ubiquitinyl hydrolase 1</fullName>
        <ecNumber evidence="2">3.4.19.12</ecNumber>
    </recommendedName>
</protein>
<feature type="compositionally biased region" description="Basic and acidic residues" evidence="3">
    <location>
        <begin position="50"/>
        <end position="66"/>
    </location>
</feature>
<dbReference type="Pfam" id="PF00443">
    <property type="entry name" value="UCH"/>
    <property type="match status" value="1"/>
</dbReference>
<dbReference type="AlphaFoldDB" id="A0AAV7XTF4"/>
<dbReference type="InterPro" id="IPR028889">
    <property type="entry name" value="USP"/>
</dbReference>
<dbReference type="Gene3D" id="3.90.70.10">
    <property type="entry name" value="Cysteine proteinases"/>
    <property type="match status" value="1"/>
</dbReference>
<comment type="catalytic activity">
    <reaction evidence="1">
        <text>Thiol-dependent hydrolysis of ester, thioester, amide, peptide and isopeptide bonds formed by the C-terminal Gly of ubiquitin (a 76-residue protein attached to proteins as an intracellular targeting signal).</text>
        <dbReference type="EC" id="3.4.19.12"/>
    </reaction>
</comment>
<dbReference type="InterPro" id="IPR001394">
    <property type="entry name" value="Peptidase_C19_UCH"/>
</dbReference>
<gene>
    <name evidence="5" type="ORF">ONE63_007716</name>
</gene>
<evidence type="ECO:0000313" key="6">
    <source>
        <dbReference type="Proteomes" id="UP001075354"/>
    </source>
</evidence>
<comment type="caution">
    <text evidence="5">The sequence shown here is derived from an EMBL/GenBank/DDBJ whole genome shotgun (WGS) entry which is preliminary data.</text>
</comment>
<evidence type="ECO:0000256" key="2">
    <source>
        <dbReference type="ARBA" id="ARBA00012759"/>
    </source>
</evidence>
<feature type="domain" description="USP" evidence="4">
    <location>
        <begin position="366"/>
        <end position="499"/>
    </location>
</feature>
<reference evidence="5" key="1">
    <citation type="submission" date="2022-12" db="EMBL/GenBank/DDBJ databases">
        <title>Chromosome-level genome assembly of the bean flower thrips Megalurothrips usitatus.</title>
        <authorList>
            <person name="Ma L."/>
            <person name="Liu Q."/>
            <person name="Li H."/>
            <person name="Cai W."/>
        </authorList>
    </citation>
    <scope>NUCLEOTIDE SEQUENCE</scope>
    <source>
        <strain evidence="5">Cailab_2022a</strain>
    </source>
</reference>
<feature type="region of interest" description="Disordered" evidence="3">
    <location>
        <begin position="48"/>
        <end position="77"/>
    </location>
</feature>
<feature type="region of interest" description="Disordered" evidence="3">
    <location>
        <begin position="171"/>
        <end position="197"/>
    </location>
</feature>
<sequence length="499" mass="55223">MAETDTEESRHGLTPRRTNLSVVAPEVEDDDLRRQAYGRLQWGLSAVQHPEARGPEEGLDFDDARPAPRRGRGVLGLGPLRLQEGGAVVQGDHRAEAEGGGDGVRVVLHLRDVVPAASRTPARRRVPGRRRCVTGVAPHPGHGEEGPPPPHGHVCDGGLVGHDAAELPCRAQQGEGQDGRGHRDALAGRHRGDDEPIPTEAAAASIMKSASEGELLEKDEDPVGAINTVDIEMRDLPALHYPESRPKLKRTFTLPRFGKTRMSKRRGKHKGSSESVNKDIVLNITANSENSKSGKKVFKISSLKNFINKVVHHVSSVGVNNKNFRNYDYIARRRADRTVSLSSSDVRVPPTRPLHQITGDKVPGVIGLRNHGNTCFINAVLQCLCHTDILAEYFVLDMYKADLSRRNKMNSKKYGTKGEVTEQLAILLKAIWACQYDPELSTQFKSVVDKYGSQFRGNNQHDAQEFLLWLLDKVHEDLNTATKKKYKAIKVSNYKRHCL</sequence>
<dbReference type="EMBL" id="JAPTSV010000005">
    <property type="protein sequence ID" value="KAJ1527761.1"/>
    <property type="molecule type" value="Genomic_DNA"/>
</dbReference>
<organism evidence="5 6">
    <name type="scientific">Megalurothrips usitatus</name>
    <name type="common">bean blossom thrips</name>
    <dbReference type="NCBI Taxonomy" id="439358"/>
    <lineage>
        <taxon>Eukaryota</taxon>
        <taxon>Metazoa</taxon>
        <taxon>Ecdysozoa</taxon>
        <taxon>Arthropoda</taxon>
        <taxon>Hexapoda</taxon>
        <taxon>Insecta</taxon>
        <taxon>Pterygota</taxon>
        <taxon>Neoptera</taxon>
        <taxon>Paraneoptera</taxon>
        <taxon>Thysanoptera</taxon>
        <taxon>Terebrantia</taxon>
        <taxon>Thripoidea</taxon>
        <taxon>Thripidae</taxon>
        <taxon>Megalurothrips</taxon>
    </lineage>
</organism>
<dbReference type="PANTHER" id="PTHR21646">
    <property type="entry name" value="UBIQUITIN CARBOXYL-TERMINAL HYDROLASE"/>
    <property type="match status" value="1"/>
</dbReference>
<proteinExistence type="predicted"/>
<dbReference type="Proteomes" id="UP001075354">
    <property type="component" value="Chromosome 5"/>
</dbReference>
<dbReference type="InterPro" id="IPR038765">
    <property type="entry name" value="Papain-like_cys_pep_sf"/>
</dbReference>